<dbReference type="EMBL" id="CP000383">
    <property type="protein sequence ID" value="ABG59260.1"/>
    <property type="molecule type" value="Genomic_DNA"/>
</dbReference>
<evidence type="ECO:0000313" key="2">
    <source>
        <dbReference type="Proteomes" id="UP000001822"/>
    </source>
</evidence>
<dbReference type="AlphaFoldDB" id="A0A6N4SSB6"/>
<keyword evidence="2" id="KW-1185">Reference proteome</keyword>
<reference evidence="1 2" key="1">
    <citation type="journal article" date="2007" name="Appl. Environ. Microbiol.">
        <title>Genome sequence of the cellulolytic gliding bacterium Cytophaga hutchinsonii.</title>
        <authorList>
            <person name="Xie G."/>
            <person name="Bruce D.C."/>
            <person name="Challacombe J.F."/>
            <person name="Chertkov O."/>
            <person name="Detter J.C."/>
            <person name="Gilna P."/>
            <person name="Han C.S."/>
            <person name="Lucas S."/>
            <person name="Misra M."/>
            <person name="Myers G.L."/>
            <person name="Richardson P."/>
            <person name="Tapia R."/>
            <person name="Thayer N."/>
            <person name="Thompson L.S."/>
            <person name="Brettin T.S."/>
            <person name="Henrissat B."/>
            <person name="Wilson D.B."/>
            <person name="McBride M.J."/>
        </authorList>
    </citation>
    <scope>NUCLEOTIDE SEQUENCE [LARGE SCALE GENOMIC DNA]</scope>
    <source>
        <strain evidence="2">ATCC 33406 / DSM 1761 / CIP 103989 / NBRC 15051 / NCIMB 9469 / D465</strain>
    </source>
</reference>
<gene>
    <name evidence="1" type="ordered locus">CHU_1994</name>
</gene>
<evidence type="ECO:0000313" key="1">
    <source>
        <dbReference type="EMBL" id="ABG59260.1"/>
    </source>
</evidence>
<organism evidence="1 2">
    <name type="scientific">Cytophaga hutchinsonii (strain ATCC 33406 / DSM 1761 / CIP 103989 / NBRC 15051 / NCIMB 9469 / D465)</name>
    <dbReference type="NCBI Taxonomy" id="269798"/>
    <lineage>
        <taxon>Bacteria</taxon>
        <taxon>Pseudomonadati</taxon>
        <taxon>Bacteroidota</taxon>
        <taxon>Cytophagia</taxon>
        <taxon>Cytophagales</taxon>
        <taxon>Cytophagaceae</taxon>
        <taxon>Cytophaga</taxon>
    </lineage>
</organism>
<accession>A0A6N4SSB6</accession>
<protein>
    <submittedName>
        <fullName evidence="1">Uncharacterized protein</fullName>
    </submittedName>
</protein>
<proteinExistence type="predicted"/>
<dbReference type="KEGG" id="chu:CHU_1994"/>
<dbReference type="Proteomes" id="UP000001822">
    <property type="component" value="Chromosome"/>
</dbReference>
<name>A0A6N4SSB6_CYTH3</name>
<sequence length="62" mass="7039">MKGYHTYPFSTIYCIRSFFVLPENKNSSTKKQCIKKASDFPLALVLLLNENYLENGAPPLPS</sequence>